<keyword evidence="4" id="KW-1185">Reference proteome</keyword>
<gene>
    <name evidence="3" type="ORF">ACFPIJ_59170</name>
</gene>
<accession>A0ABV9WKA2</accession>
<feature type="domain" description="Thoeris protein ThsA Macro" evidence="2">
    <location>
        <begin position="80"/>
        <end position="265"/>
    </location>
</feature>
<comment type="caution">
    <text evidence="3">The sequence shown here is derived from an EMBL/GenBank/DDBJ whole genome shotgun (WGS) entry which is preliminary data.</text>
</comment>
<protein>
    <submittedName>
        <fullName evidence="3">Macro domain-containing protein</fullName>
    </submittedName>
</protein>
<sequence>MRWAVTRRGLRAWATHGFAAFGALALLLQSYQAIWNRSLFPSHSLAVAAATAAGSLLYGLVRARPGRAVTRDLRYPRCRVEIVPGDLFDEQDAHLVVGFTDVFDTDVTDDRIINARSVQGQFLHRVHGGDVAALDTQLSAALDGVPGAVTVRREDKPLGKLSRYPIGTVAVLGNPRRSYFCVAYSTMTPALVAQSSGDELWLSLSRVWAAAHRHGQQGRLAMPVIGAGLARFDALDRQGLIQLILLSFVAASRQRLITTRLSIVVPPQEFDDLDRLELQAYLDSL</sequence>
<dbReference type="Pfam" id="PF20016">
    <property type="entry name" value="ThsA_Macro"/>
    <property type="match status" value="1"/>
</dbReference>
<dbReference type="Proteomes" id="UP001595912">
    <property type="component" value="Unassembled WGS sequence"/>
</dbReference>
<dbReference type="InterPro" id="IPR045535">
    <property type="entry name" value="ThsA_Macro"/>
</dbReference>
<proteinExistence type="predicted"/>
<keyword evidence="1" id="KW-1133">Transmembrane helix</keyword>
<name>A0ABV9WKA2_9ACTN</name>
<feature type="transmembrane region" description="Helical" evidence="1">
    <location>
        <begin position="42"/>
        <end position="61"/>
    </location>
</feature>
<dbReference type="EMBL" id="JBHSIU010000130">
    <property type="protein sequence ID" value="MFC5007719.1"/>
    <property type="molecule type" value="Genomic_DNA"/>
</dbReference>
<reference evidence="4" key="1">
    <citation type="journal article" date="2019" name="Int. J. Syst. Evol. Microbiol.">
        <title>The Global Catalogue of Microorganisms (GCM) 10K type strain sequencing project: providing services to taxonomists for standard genome sequencing and annotation.</title>
        <authorList>
            <consortium name="The Broad Institute Genomics Platform"/>
            <consortium name="The Broad Institute Genome Sequencing Center for Infectious Disease"/>
            <person name="Wu L."/>
            <person name="Ma J."/>
        </authorList>
    </citation>
    <scope>NUCLEOTIDE SEQUENCE [LARGE SCALE GENOMIC DNA]</scope>
    <source>
        <strain evidence="4">CGMCC 4.7152</strain>
    </source>
</reference>
<dbReference type="RefSeq" id="WP_380128359.1">
    <property type="nucleotide sequence ID" value="NZ_JBHSIU010000130.1"/>
</dbReference>
<evidence type="ECO:0000313" key="3">
    <source>
        <dbReference type="EMBL" id="MFC5007719.1"/>
    </source>
</evidence>
<evidence type="ECO:0000256" key="1">
    <source>
        <dbReference type="SAM" id="Phobius"/>
    </source>
</evidence>
<keyword evidence="1" id="KW-0472">Membrane</keyword>
<evidence type="ECO:0000259" key="2">
    <source>
        <dbReference type="Pfam" id="PF20016"/>
    </source>
</evidence>
<evidence type="ECO:0000313" key="4">
    <source>
        <dbReference type="Proteomes" id="UP001595912"/>
    </source>
</evidence>
<keyword evidence="1" id="KW-0812">Transmembrane</keyword>
<organism evidence="3 4">
    <name type="scientific">Dactylosporangium cerinum</name>
    <dbReference type="NCBI Taxonomy" id="1434730"/>
    <lineage>
        <taxon>Bacteria</taxon>
        <taxon>Bacillati</taxon>
        <taxon>Actinomycetota</taxon>
        <taxon>Actinomycetes</taxon>
        <taxon>Micromonosporales</taxon>
        <taxon>Micromonosporaceae</taxon>
        <taxon>Dactylosporangium</taxon>
    </lineage>
</organism>